<proteinExistence type="predicted"/>
<organism evidence="1 2">
    <name type="scientific">Trametes sanguinea</name>
    <dbReference type="NCBI Taxonomy" id="158606"/>
    <lineage>
        <taxon>Eukaryota</taxon>
        <taxon>Fungi</taxon>
        <taxon>Dikarya</taxon>
        <taxon>Basidiomycota</taxon>
        <taxon>Agaricomycotina</taxon>
        <taxon>Agaricomycetes</taxon>
        <taxon>Polyporales</taxon>
        <taxon>Polyporaceae</taxon>
        <taxon>Trametes</taxon>
    </lineage>
</organism>
<dbReference type="Proteomes" id="UP001144978">
    <property type="component" value="Unassembled WGS sequence"/>
</dbReference>
<comment type="caution">
    <text evidence="1">The sequence shown here is derived from an EMBL/GenBank/DDBJ whole genome shotgun (WGS) entry which is preliminary data.</text>
</comment>
<gene>
    <name evidence="1" type="ORF">NUW54_g14010</name>
</gene>
<protein>
    <submittedName>
        <fullName evidence="1">Uncharacterized protein</fullName>
    </submittedName>
</protein>
<dbReference type="EMBL" id="JANSHE010006891">
    <property type="protein sequence ID" value="KAJ2965762.1"/>
    <property type="molecule type" value="Genomic_DNA"/>
</dbReference>
<accession>A0ACC1MGG1</accession>
<name>A0ACC1MGG1_9APHY</name>
<keyword evidence="2" id="KW-1185">Reference proteome</keyword>
<evidence type="ECO:0000313" key="1">
    <source>
        <dbReference type="EMBL" id="KAJ2965762.1"/>
    </source>
</evidence>
<evidence type="ECO:0000313" key="2">
    <source>
        <dbReference type="Proteomes" id="UP001144978"/>
    </source>
</evidence>
<sequence>MLIPGKKMTFRSLPSTTSLHRLLLGLHGRAPLQASLEEAPRPRRPLAHQAGYRRRSADSTSTVTGSPTSSAVYEAVEGWESEASVAVVADSDPCLRAIKAPELQVDTRSLSASASSTLLPRSPAESTASVSESCTSALSRSTFYTARSSLRSDSNSPVRPQKIMWAVAPDSPCLGVNP</sequence>
<reference evidence="1" key="1">
    <citation type="submission" date="2022-08" db="EMBL/GenBank/DDBJ databases">
        <title>Genome Sequence of Pycnoporus sanguineus.</title>
        <authorList>
            <person name="Buettner E."/>
        </authorList>
    </citation>
    <scope>NUCLEOTIDE SEQUENCE</scope>
    <source>
        <strain evidence="1">CG-C14</strain>
    </source>
</reference>